<gene>
    <name evidence="1" type="ORF">RUA4292_01353</name>
</gene>
<proteinExistence type="predicted"/>
<accession>A0A0P1F1P8</accession>
<evidence type="ECO:0000313" key="2">
    <source>
        <dbReference type="Proteomes" id="UP000050783"/>
    </source>
</evidence>
<dbReference type="Proteomes" id="UP000050783">
    <property type="component" value="Unassembled WGS sequence"/>
</dbReference>
<dbReference type="AlphaFoldDB" id="A0A0P1F1P8"/>
<protein>
    <submittedName>
        <fullName evidence="1">Uncharacterized protein</fullName>
    </submittedName>
</protein>
<sequence>MYNITARRMISGLVLKYLKEAGLVMGKSYATALPRSSKVLLTRPF</sequence>
<reference evidence="1 2" key="1">
    <citation type="submission" date="2015-09" db="EMBL/GenBank/DDBJ databases">
        <authorList>
            <consortium name="Swine Surveillance"/>
        </authorList>
    </citation>
    <scope>NUCLEOTIDE SEQUENCE [LARGE SCALE GENOMIC DNA]</scope>
    <source>
        <strain evidence="1 2">CECT 4292</strain>
    </source>
</reference>
<evidence type="ECO:0000313" key="1">
    <source>
        <dbReference type="EMBL" id="CUH47185.1"/>
    </source>
</evidence>
<name>A0A0P1F1P8_9RHOB</name>
<dbReference type="EMBL" id="CYPU01000022">
    <property type="protein sequence ID" value="CUH47185.1"/>
    <property type="molecule type" value="Genomic_DNA"/>
</dbReference>
<organism evidence="1 2">
    <name type="scientific">Ruegeria atlantica</name>
    <dbReference type="NCBI Taxonomy" id="81569"/>
    <lineage>
        <taxon>Bacteria</taxon>
        <taxon>Pseudomonadati</taxon>
        <taxon>Pseudomonadota</taxon>
        <taxon>Alphaproteobacteria</taxon>
        <taxon>Rhodobacterales</taxon>
        <taxon>Roseobacteraceae</taxon>
        <taxon>Ruegeria</taxon>
    </lineage>
</organism>